<evidence type="ECO:0000256" key="6">
    <source>
        <dbReference type="ARBA" id="ARBA00022694"/>
    </source>
</evidence>
<feature type="binding site" evidence="7">
    <location>
        <position position="143"/>
    </location>
    <ligand>
        <name>substrate</name>
    </ligand>
</feature>
<organism evidence="8 9">
    <name type="scientific">Salinisphaera japonica YTM-1</name>
    <dbReference type="NCBI Taxonomy" id="1209778"/>
    <lineage>
        <taxon>Bacteria</taxon>
        <taxon>Pseudomonadati</taxon>
        <taxon>Pseudomonadota</taxon>
        <taxon>Gammaproteobacteria</taxon>
        <taxon>Salinisphaerales</taxon>
        <taxon>Salinisphaeraceae</taxon>
        <taxon>Salinisphaera</taxon>
    </lineage>
</organism>
<dbReference type="OrthoDB" id="9802090at2"/>
<feature type="binding site" evidence="7">
    <location>
        <position position="64"/>
    </location>
    <ligand>
        <name>S-adenosyl-L-methionine</name>
        <dbReference type="ChEBI" id="CHEBI:59789"/>
    </ligand>
</feature>
<dbReference type="Pfam" id="PF02390">
    <property type="entry name" value="Methyltransf_4"/>
    <property type="match status" value="1"/>
</dbReference>
<comment type="similarity">
    <text evidence="7">Belongs to the class I-like SAM-binding methyltransferase superfamily. TrmB family.</text>
</comment>
<dbReference type="Gene3D" id="3.40.50.150">
    <property type="entry name" value="Vaccinia Virus protein VP39"/>
    <property type="match status" value="1"/>
</dbReference>
<feature type="binding site" evidence="7">
    <location>
        <position position="175"/>
    </location>
    <ligand>
        <name>substrate</name>
    </ligand>
</feature>
<comment type="function">
    <text evidence="2 7">Catalyzes the formation of N(7)-methylguanine at position 46 (m7G46) in tRNA.</text>
</comment>
<keyword evidence="9" id="KW-1185">Reference proteome</keyword>
<dbReference type="SUPFAM" id="SSF53335">
    <property type="entry name" value="S-adenosyl-L-methionine-dependent methyltransferases"/>
    <property type="match status" value="1"/>
</dbReference>
<dbReference type="RefSeq" id="WP_123657585.1">
    <property type="nucleotide sequence ID" value="NZ_AYKG01000012.1"/>
</dbReference>
<protein>
    <recommendedName>
        <fullName evidence="7">tRNA (guanine-N(7)-)-methyltransferase</fullName>
        <ecNumber evidence="7">2.1.1.33</ecNumber>
    </recommendedName>
    <alternativeName>
        <fullName evidence="7">tRNA (guanine(46)-N(7))-methyltransferase</fullName>
    </alternativeName>
    <alternativeName>
        <fullName evidence="7">tRNA(m7G46)-methyltransferase</fullName>
    </alternativeName>
</protein>
<keyword evidence="5 7" id="KW-0949">S-adenosyl-L-methionine</keyword>
<dbReference type="InterPro" id="IPR003358">
    <property type="entry name" value="tRNA_(Gua-N-7)_MeTrfase_Trmb"/>
</dbReference>
<comment type="caution">
    <text evidence="7">Lacks conserved residue(s) required for the propagation of feature annotation.</text>
</comment>
<dbReference type="GO" id="GO:0043527">
    <property type="term" value="C:tRNA methyltransferase complex"/>
    <property type="evidence" value="ECO:0007669"/>
    <property type="project" value="TreeGrafter"/>
</dbReference>
<feature type="binding site" evidence="7">
    <location>
        <begin position="211"/>
        <end position="214"/>
    </location>
    <ligand>
        <name>substrate</name>
    </ligand>
</feature>
<accession>A0A423PWQ2</accession>
<reference evidence="8 9" key="1">
    <citation type="submission" date="2013-10" db="EMBL/GenBank/DDBJ databases">
        <title>Salinisphaera japonica YTM-1 Genome Sequencing.</title>
        <authorList>
            <person name="Lai Q."/>
            <person name="Li C."/>
            <person name="Shao Z."/>
        </authorList>
    </citation>
    <scope>NUCLEOTIDE SEQUENCE [LARGE SCALE GENOMIC DNA]</scope>
    <source>
        <strain evidence="8 9">YTM-1</strain>
    </source>
</reference>
<evidence type="ECO:0000256" key="7">
    <source>
        <dbReference type="HAMAP-Rule" id="MF_01057"/>
    </source>
</evidence>
<keyword evidence="3 7" id="KW-0489">Methyltransferase</keyword>
<evidence type="ECO:0000256" key="4">
    <source>
        <dbReference type="ARBA" id="ARBA00022679"/>
    </source>
</evidence>
<proteinExistence type="inferred from homology"/>
<dbReference type="EC" id="2.1.1.33" evidence="7"/>
<gene>
    <name evidence="7 8" type="primary">trmB</name>
    <name evidence="8" type="synonym">yggH</name>
    <name evidence="8" type="ORF">SAJA_05230</name>
</gene>
<feature type="binding site" evidence="7">
    <location>
        <position position="116"/>
    </location>
    <ligand>
        <name>S-adenosyl-L-methionine</name>
        <dbReference type="ChEBI" id="CHEBI:59789"/>
    </ligand>
</feature>
<dbReference type="InParanoid" id="A0A423PWQ2"/>
<keyword evidence="4 7" id="KW-0808">Transferase</keyword>
<evidence type="ECO:0000256" key="3">
    <source>
        <dbReference type="ARBA" id="ARBA00022603"/>
    </source>
</evidence>
<evidence type="ECO:0000313" key="9">
    <source>
        <dbReference type="Proteomes" id="UP000285310"/>
    </source>
</evidence>
<dbReference type="NCBIfam" id="TIGR00091">
    <property type="entry name" value="tRNA (guanosine(46)-N7)-methyltransferase TrmB"/>
    <property type="match status" value="1"/>
</dbReference>
<dbReference type="FunCoup" id="A0A423PWQ2">
    <property type="interactions" value="346"/>
</dbReference>
<comment type="catalytic activity">
    <reaction evidence="1 7">
        <text>guanosine(46) in tRNA + S-adenosyl-L-methionine = N(7)-methylguanosine(46) in tRNA + S-adenosyl-L-homocysteine</text>
        <dbReference type="Rhea" id="RHEA:42708"/>
        <dbReference type="Rhea" id="RHEA-COMP:10188"/>
        <dbReference type="Rhea" id="RHEA-COMP:10189"/>
        <dbReference type="ChEBI" id="CHEBI:57856"/>
        <dbReference type="ChEBI" id="CHEBI:59789"/>
        <dbReference type="ChEBI" id="CHEBI:74269"/>
        <dbReference type="ChEBI" id="CHEBI:74480"/>
        <dbReference type="EC" id="2.1.1.33"/>
    </reaction>
</comment>
<dbReference type="AlphaFoldDB" id="A0A423PWQ2"/>
<dbReference type="PANTHER" id="PTHR23417:SF14">
    <property type="entry name" value="PENTACOTRIPEPTIDE-REPEAT REGION OF PRORP DOMAIN-CONTAINING PROTEIN"/>
    <property type="match status" value="1"/>
</dbReference>
<evidence type="ECO:0000256" key="1">
    <source>
        <dbReference type="ARBA" id="ARBA00000142"/>
    </source>
</evidence>
<dbReference type="PANTHER" id="PTHR23417">
    <property type="entry name" value="3-DEOXY-D-MANNO-OCTULOSONIC-ACID TRANSFERASE/TRNA GUANINE-N 7 - -METHYLTRANSFERASE"/>
    <property type="match status" value="1"/>
</dbReference>
<comment type="pathway">
    <text evidence="7">tRNA modification; N(7)-methylguanine-tRNA biosynthesis.</text>
</comment>
<dbReference type="CDD" id="cd02440">
    <property type="entry name" value="AdoMet_MTases"/>
    <property type="match status" value="1"/>
</dbReference>
<keyword evidence="6 7" id="KW-0819">tRNA processing</keyword>
<evidence type="ECO:0000313" key="8">
    <source>
        <dbReference type="EMBL" id="ROO30036.1"/>
    </source>
</evidence>
<dbReference type="PROSITE" id="PS51625">
    <property type="entry name" value="SAM_MT_TRMB"/>
    <property type="match status" value="1"/>
</dbReference>
<dbReference type="InterPro" id="IPR029063">
    <property type="entry name" value="SAM-dependent_MTases_sf"/>
</dbReference>
<sequence length="233" mass="26144">MSQTDQAPRDTPRRIKSFVKREGRLTSGQEKNLAALWPRYGLNKPDTPLDWAGVFGRDAHRTLEIGFGAGEVLADLAINDAARDFIGIEVYRNGVGRLLGALDAAGATNARVFQDDAVEVLAAGFADDSLHEVLLYFPDPWPKKRHHKRRIVQPVFADEIARVLAPGGIWRLATDWENYARHMREVLDVHPAFDNIGDANGYVSAPPRRDTRFENRGINKGHVVHDMAYRRRG</sequence>
<dbReference type="Proteomes" id="UP000285310">
    <property type="component" value="Unassembled WGS sequence"/>
</dbReference>
<dbReference type="InterPro" id="IPR055361">
    <property type="entry name" value="tRNA_methyltr_TrmB_bact"/>
</dbReference>
<dbReference type="HAMAP" id="MF_01057">
    <property type="entry name" value="tRNA_methyltr_TrmB"/>
    <property type="match status" value="1"/>
</dbReference>
<evidence type="ECO:0000256" key="2">
    <source>
        <dbReference type="ARBA" id="ARBA00003015"/>
    </source>
</evidence>
<feature type="binding site" evidence="7">
    <location>
        <position position="139"/>
    </location>
    <ligand>
        <name>S-adenosyl-L-methionine</name>
        <dbReference type="ChEBI" id="CHEBI:59789"/>
    </ligand>
</feature>
<evidence type="ECO:0000256" key="5">
    <source>
        <dbReference type="ARBA" id="ARBA00022691"/>
    </source>
</evidence>
<feature type="binding site" evidence="7">
    <location>
        <position position="89"/>
    </location>
    <ligand>
        <name>S-adenosyl-L-methionine</name>
        <dbReference type="ChEBI" id="CHEBI:59789"/>
    </ligand>
</feature>
<name>A0A423PWQ2_9GAMM</name>
<dbReference type="UniPathway" id="UPA00989"/>
<dbReference type="GO" id="GO:0008176">
    <property type="term" value="F:tRNA (guanine(46)-N7)-methyltransferase activity"/>
    <property type="evidence" value="ECO:0007669"/>
    <property type="project" value="UniProtKB-UniRule"/>
</dbReference>
<comment type="caution">
    <text evidence="8">The sequence shown here is derived from an EMBL/GenBank/DDBJ whole genome shotgun (WGS) entry which is preliminary data.</text>
</comment>
<dbReference type="EMBL" id="AYKG01000012">
    <property type="protein sequence ID" value="ROO30036.1"/>
    <property type="molecule type" value="Genomic_DNA"/>
</dbReference>